<dbReference type="PANTHER" id="PTHR44167:SF24">
    <property type="entry name" value="SERINE_THREONINE-PROTEIN KINASE CHK2"/>
    <property type="match status" value="1"/>
</dbReference>
<dbReference type="GO" id="GO:0005737">
    <property type="term" value="C:cytoplasm"/>
    <property type="evidence" value="ECO:0007669"/>
    <property type="project" value="TreeGrafter"/>
</dbReference>
<dbReference type="GO" id="GO:0044773">
    <property type="term" value="P:mitotic DNA damage checkpoint signaling"/>
    <property type="evidence" value="ECO:0007669"/>
    <property type="project" value="TreeGrafter"/>
</dbReference>
<sequence length="186" mass="21114">MDLCIEMDLMEYGSLHTMFCRKDSIVPSEEIIWSIISQMINVLSVISKEKIVHRDIKPDNILVKSVNLVSNEIHVCLTDFGLAKDLKCYMNQKSEIKGTMGFIAPEIFDSNNYSTASDIFALGVTIYQLMTGCQNDITALCKQPDALRKDILTNQRVTYSAELIDLVMRMVDTNMSTRITLPEMMK</sequence>
<dbReference type="InterPro" id="IPR000719">
    <property type="entry name" value="Prot_kinase_dom"/>
</dbReference>
<name>A0AA88GY79_NAELO</name>
<dbReference type="GeneID" id="68092464"/>
<dbReference type="PANTHER" id="PTHR44167">
    <property type="entry name" value="OVARIAN-SPECIFIC SERINE/THREONINE-PROTEIN KINASE LOK-RELATED"/>
    <property type="match status" value="1"/>
</dbReference>
<reference evidence="2 3" key="1">
    <citation type="journal article" date="2018" name="BMC Genomics">
        <title>The genome of Naegleria lovaniensis, the basis for a comparative approach to unravel pathogenicity factors of the human pathogenic amoeba N. fowleri.</title>
        <authorList>
            <person name="Liechti N."/>
            <person name="Schurch N."/>
            <person name="Bruggmann R."/>
            <person name="Wittwer M."/>
        </authorList>
    </citation>
    <scope>NUCLEOTIDE SEQUENCE [LARGE SCALE GENOMIC DNA]</scope>
    <source>
        <strain evidence="2 3">ATCC 30569</strain>
    </source>
</reference>
<gene>
    <name evidence="2" type="ORF">C9374_000002</name>
</gene>
<organism evidence="2 3">
    <name type="scientific">Naegleria lovaniensis</name>
    <name type="common">Amoeba</name>
    <dbReference type="NCBI Taxonomy" id="51637"/>
    <lineage>
        <taxon>Eukaryota</taxon>
        <taxon>Discoba</taxon>
        <taxon>Heterolobosea</taxon>
        <taxon>Tetramitia</taxon>
        <taxon>Eutetramitia</taxon>
        <taxon>Vahlkampfiidae</taxon>
        <taxon>Naegleria</taxon>
    </lineage>
</organism>
<dbReference type="PROSITE" id="PS50011">
    <property type="entry name" value="PROTEIN_KINASE_DOM"/>
    <property type="match status" value="1"/>
</dbReference>
<dbReference type="InterPro" id="IPR008271">
    <property type="entry name" value="Ser/Thr_kinase_AS"/>
</dbReference>
<dbReference type="GO" id="GO:0004674">
    <property type="term" value="F:protein serine/threonine kinase activity"/>
    <property type="evidence" value="ECO:0007669"/>
    <property type="project" value="TreeGrafter"/>
</dbReference>
<dbReference type="RefSeq" id="XP_044552555.1">
    <property type="nucleotide sequence ID" value="XM_044691368.1"/>
</dbReference>
<keyword evidence="3" id="KW-1185">Reference proteome</keyword>
<protein>
    <recommendedName>
        <fullName evidence="1">Protein kinase domain-containing protein</fullName>
    </recommendedName>
</protein>
<dbReference type="PROSITE" id="PS00108">
    <property type="entry name" value="PROTEIN_KINASE_ST"/>
    <property type="match status" value="1"/>
</dbReference>
<dbReference type="GO" id="GO:0005634">
    <property type="term" value="C:nucleus"/>
    <property type="evidence" value="ECO:0007669"/>
    <property type="project" value="TreeGrafter"/>
</dbReference>
<dbReference type="Pfam" id="PF00069">
    <property type="entry name" value="Pkinase"/>
    <property type="match status" value="1"/>
</dbReference>
<dbReference type="Gene3D" id="1.10.510.10">
    <property type="entry name" value="Transferase(Phosphotransferase) domain 1"/>
    <property type="match status" value="1"/>
</dbReference>
<dbReference type="SMART" id="SM00220">
    <property type="entry name" value="S_TKc"/>
    <property type="match status" value="1"/>
</dbReference>
<evidence type="ECO:0000259" key="1">
    <source>
        <dbReference type="PROSITE" id="PS50011"/>
    </source>
</evidence>
<evidence type="ECO:0000313" key="3">
    <source>
        <dbReference type="Proteomes" id="UP000816034"/>
    </source>
</evidence>
<evidence type="ECO:0000313" key="2">
    <source>
        <dbReference type="EMBL" id="KAG2388563.1"/>
    </source>
</evidence>
<dbReference type="InterPro" id="IPR011009">
    <property type="entry name" value="Kinase-like_dom_sf"/>
</dbReference>
<accession>A0AA88GY79</accession>
<proteinExistence type="predicted"/>
<comment type="caution">
    <text evidence="2">The sequence shown here is derived from an EMBL/GenBank/DDBJ whole genome shotgun (WGS) entry which is preliminary data.</text>
</comment>
<dbReference type="EMBL" id="PYSW02000009">
    <property type="protein sequence ID" value="KAG2388563.1"/>
    <property type="molecule type" value="Genomic_DNA"/>
</dbReference>
<dbReference type="GO" id="GO:0005524">
    <property type="term" value="F:ATP binding"/>
    <property type="evidence" value="ECO:0007669"/>
    <property type="project" value="InterPro"/>
</dbReference>
<dbReference type="Proteomes" id="UP000816034">
    <property type="component" value="Unassembled WGS sequence"/>
</dbReference>
<dbReference type="SUPFAM" id="SSF56112">
    <property type="entry name" value="Protein kinase-like (PK-like)"/>
    <property type="match status" value="1"/>
</dbReference>
<feature type="domain" description="Protein kinase" evidence="1">
    <location>
        <begin position="1"/>
        <end position="186"/>
    </location>
</feature>
<dbReference type="AlphaFoldDB" id="A0AA88GY79"/>